<feature type="domain" description="Macro" evidence="2">
    <location>
        <begin position="200"/>
        <end position="384"/>
    </location>
</feature>
<dbReference type="Pfam" id="PF02558">
    <property type="entry name" value="ApbA"/>
    <property type="match status" value="1"/>
</dbReference>
<dbReference type="Gene3D" id="3.40.50.720">
    <property type="entry name" value="NAD(P)-binding Rossmann-like Domain"/>
    <property type="match status" value="1"/>
</dbReference>
<dbReference type="Gene3D" id="3.40.220.10">
    <property type="entry name" value="Leucine Aminopeptidase, subunit E, domain 1"/>
    <property type="match status" value="1"/>
</dbReference>
<dbReference type="EMBL" id="QZBU01001478">
    <property type="protein sequence ID" value="TIA49318.1"/>
    <property type="molecule type" value="Genomic_DNA"/>
</dbReference>
<dbReference type="InterPro" id="IPR036291">
    <property type="entry name" value="NAD(P)-bd_dom_sf"/>
</dbReference>
<dbReference type="FunFam" id="3.40.50.720:FF:000609">
    <property type="entry name" value="2-dehydropantoate 2-reductase"/>
    <property type="match status" value="1"/>
</dbReference>
<dbReference type="InterPro" id="IPR002589">
    <property type="entry name" value="Macro_dom"/>
</dbReference>
<feature type="compositionally biased region" description="Basic and acidic residues" evidence="1">
    <location>
        <begin position="402"/>
        <end position="423"/>
    </location>
</feature>
<evidence type="ECO:0000256" key="1">
    <source>
        <dbReference type="SAM" id="MobiDB-lite"/>
    </source>
</evidence>
<dbReference type="PANTHER" id="PTHR11106:SF27">
    <property type="entry name" value="MACRO DOMAIN-CONTAINING PROTEIN"/>
    <property type="match status" value="1"/>
</dbReference>
<sequence>MGHRRQDLVQSQEYSWGQSLNGYSIGGFYVFVLGRNENVSLSVVARSNYQQVKEHGLRIESQNHGDHKVNIDQVYKSPDEITSAFDYIVCTHKAVNPSKVPPILKPATNDNTTFVIIQNGVGNEEPFRTTFPNNTIISCVTWVGATQTSPGLIKHTKSEDMQMGLFPNPKLNSDLEQQRLNTFATLTSLYKLKHLAPAASTVSGASSAYNDRICVIRTDITKLEVDAIVNAANESLLGGGGVDGAIHRAAGRELLYECETLDGCDTGDAKITDGYELPCKKVVHTVGPVYWRTKKHGQHTSLLQSCYRRSLDLAAENGCKSIAFSALSTGVYGYPSKEAAETAIGEVKKWLDTDNKADKLDRIIFCNFMEKDQDAYYECLPKYFPPAEESEEQSESVTRSKSKSENQNELDNQSKSEEVEEQSKVQNATNSQSKIEEVEEQKNKDESNEEAQESKDETNEVAYENMDGTNEQVHESKGEPVDADQNEKETGQNMPDLPDVPTTVPGEHDLPDAKKLKTDHQQKD</sequence>
<dbReference type="SUPFAM" id="SSF52949">
    <property type="entry name" value="Macro domain-like"/>
    <property type="match status" value="1"/>
</dbReference>
<feature type="region of interest" description="Disordered" evidence="1">
    <location>
        <begin position="387"/>
        <end position="524"/>
    </location>
</feature>
<dbReference type="SMART" id="SM00506">
    <property type="entry name" value="A1pp"/>
    <property type="match status" value="1"/>
</dbReference>
<dbReference type="CDD" id="cd02908">
    <property type="entry name" value="Macro_OAADPr_deacetylase"/>
    <property type="match status" value="1"/>
</dbReference>
<feature type="compositionally biased region" description="Basic and acidic residues" evidence="1">
    <location>
        <begin position="506"/>
        <end position="524"/>
    </location>
</feature>
<organism evidence="3 4">
    <name type="scientific">Aureobasidium pullulans</name>
    <name type="common">Black yeast</name>
    <name type="synonym">Pullularia pullulans</name>
    <dbReference type="NCBI Taxonomy" id="5580"/>
    <lineage>
        <taxon>Eukaryota</taxon>
        <taxon>Fungi</taxon>
        <taxon>Dikarya</taxon>
        <taxon>Ascomycota</taxon>
        <taxon>Pezizomycotina</taxon>
        <taxon>Dothideomycetes</taxon>
        <taxon>Dothideomycetidae</taxon>
        <taxon>Dothideales</taxon>
        <taxon>Saccotheciaceae</taxon>
        <taxon>Aureobasidium</taxon>
    </lineage>
</organism>
<gene>
    <name evidence="3" type="ORF">D6C83_04888</name>
</gene>
<dbReference type="InterPro" id="IPR043472">
    <property type="entry name" value="Macro_dom-like"/>
</dbReference>
<dbReference type="InterPro" id="IPR013332">
    <property type="entry name" value="KPR_N"/>
</dbReference>
<accession>A0A4T0CMQ4</accession>
<evidence type="ECO:0000259" key="2">
    <source>
        <dbReference type="PROSITE" id="PS51154"/>
    </source>
</evidence>
<dbReference type="PROSITE" id="PS51154">
    <property type="entry name" value="MACRO"/>
    <property type="match status" value="1"/>
</dbReference>
<name>A0A4T0CMQ4_AURPU</name>
<evidence type="ECO:0000313" key="4">
    <source>
        <dbReference type="Proteomes" id="UP000304947"/>
    </source>
</evidence>
<feature type="compositionally biased region" description="Basic and acidic residues" evidence="1">
    <location>
        <begin position="472"/>
        <end position="490"/>
    </location>
</feature>
<proteinExistence type="predicted"/>
<dbReference type="NCBIfam" id="NF001664">
    <property type="entry name" value="PRK00431.1-6"/>
    <property type="match status" value="1"/>
</dbReference>
<dbReference type="AlphaFoldDB" id="A0A4T0CMQ4"/>
<reference evidence="3 4" key="1">
    <citation type="submission" date="2018-10" db="EMBL/GenBank/DDBJ databases">
        <title>Fifty Aureobasidium pullulans genomes reveal a recombining polyextremotolerant generalist.</title>
        <authorList>
            <person name="Gostincar C."/>
            <person name="Turk M."/>
            <person name="Zajc J."/>
            <person name="Gunde-Cimerman N."/>
        </authorList>
    </citation>
    <scope>NUCLEOTIDE SEQUENCE [LARGE SCALE GENOMIC DNA]</scope>
    <source>
        <strain evidence="3 4">EXF-3380</strain>
    </source>
</reference>
<dbReference type="Pfam" id="PF01661">
    <property type="entry name" value="Macro"/>
    <property type="match status" value="1"/>
</dbReference>
<protein>
    <submittedName>
        <fullName evidence="3">A1pp-domain-containing protein</fullName>
    </submittedName>
</protein>
<evidence type="ECO:0000313" key="3">
    <source>
        <dbReference type="EMBL" id="TIA49318.1"/>
    </source>
</evidence>
<dbReference type="Proteomes" id="UP000304947">
    <property type="component" value="Unassembled WGS sequence"/>
</dbReference>
<dbReference type="SUPFAM" id="SSF51735">
    <property type="entry name" value="NAD(P)-binding Rossmann-fold domains"/>
    <property type="match status" value="1"/>
</dbReference>
<dbReference type="PANTHER" id="PTHR11106">
    <property type="entry name" value="GANGLIOSIDE INDUCED DIFFERENTIATION ASSOCIATED PROTEIN 2-RELATED"/>
    <property type="match status" value="1"/>
</dbReference>
<comment type="caution">
    <text evidence="3">The sequence shown here is derived from an EMBL/GenBank/DDBJ whole genome shotgun (WGS) entry which is preliminary data.</text>
</comment>
<feature type="compositionally biased region" description="Basic and acidic residues" evidence="1">
    <location>
        <begin position="434"/>
        <end position="458"/>
    </location>
</feature>